<dbReference type="Pfam" id="PF08281">
    <property type="entry name" value="Sigma70_r4_2"/>
    <property type="match status" value="1"/>
</dbReference>
<feature type="domain" description="RNA polymerase sigma factor 70 region 4 type 2" evidence="8">
    <location>
        <begin position="124"/>
        <end position="174"/>
    </location>
</feature>
<dbReference type="CDD" id="cd06171">
    <property type="entry name" value="Sigma70_r4"/>
    <property type="match status" value="1"/>
</dbReference>
<keyword evidence="4 6" id="KW-0238">DNA-binding</keyword>
<evidence type="ECO:0000256" key="2">
    <source>
        <dbReference type="ARBA" id="ARBA00023015"/>
    </source>
</evidence>
<dbReference type="InterPro" id="IPR014284">
    <property type="entry name" value="RNA_pol_sigma-70_dom"/>
</dbReference>
<name>A0A420WAJ6_9PROT</name>
<keyword evidence="2 6" id="KW-0805">Transcription regulation</keyword>
<dbReference type="InterPro" id="IPR000838">
    <property type="entry name" value="RNA_pol_sigma70_ECF_CS"/>
</dbReference>
<dbReference type="InterPro" id="IPR013324">
    <property type="entry name" value="RNA_pol_sigma_r3/r4-like"/>
</dbReference>
<evidence type="ECO:0000256" key="3">
    <source>
        <dbReference type="ARBA" id="ARBA00023082"/>
    </source>
</evidence>
<comment type="similarity">
    <text evidence="1 6">Belongs to the sigma-70 factor family. ECF subfamily.</text>
</comment>
<dbReference type="GO" id="GO:0016987">
    <property type="term" value="F:sigma factor activity"/>
    <property type="evidence" value="ECO:0007669"/>
    <property type="project" value="UniProtKB-KW"/>
</dbReference>
<evidence type="ECO:0000313" key="10">
    <source>
        <dbReference type="Proteomes" id="UP000277424"/>
    </source>
</evidence>
<evidence type="ECO:0000256" key="1">
    <source>
        <dbReference type="ARBA" id="ARBA00010641"/>
    </source>
</evidence>
<sequence>MSVKTQEELLIAVGRNRDRDAFAALFSHFAPRLKSFLMRQGAAPEGVEELVQEAMLMVWRRAETFDPSQASASTWIFTIARNKRIDALRRTRRPELDPEDPALVPSAPAAADDVVFETQRDAVVKQALKTLPPEQADLLRLAYFEDKSHGTIAAESGIPIGTVKSRIRLALAKLRQSLASELM</sequence>
<dbReference type="GO" id="GO:0006352">
    <property type="term" value="P:DNA-templated transcription initiation"/>
    <property type="evidence" value="ECO:0007669"/>
    <property type="project" value="InterPro"/>
</dbReference>
<dbReference type="RefSeq" id="WP_121221713.1">
    <property type="nucleotide sequence ID" value="NZ_RBIG01000004.1"/>
</dbReference>
<keyword evidence="5 6" id="KW-0804">Transcription</keyword>
<dbReference type="Gene3D" id="1.10.1740.10">
    <property type="match status" value="1"/>
</dbReference>
<evidence type="ECO:0000256" key="4">
    <source>
        <dbReference type="ARBA" id="ARBA00023125"/>
    </source>
</evidence>
<organism evidence="9 10">
    <name type="scientific">Oceanibaculum indicum</name>
    <dbReference type="NCBI Taxonomy" id="526216"/>
    <lineage>
        <taxon>Bacteria</taxon>
        <taxon>Pseudomonadati</taxon>
        <taxon>Pseudomonadota</taxon>
        <taxon>Alphaproteobacteria</taxon>
        <taxon>Rhodospirillales</taxon>
        <taxon>Oceanibaculaceae</taxon>
        <taxon>Oceanibaculum</taxon>
    </lineage>
</organism>
<dbReference type="PANTHER" id="PTHR43133">
    <property type="entry name" value="RNA POLYMERASE ECF-TYPE SIGMA FACTO"/>
    <property type="match status" value="1"/>
</dbReference>
<dbReference type="SUPFAM" id="SSF88946">
    <property type="entry name" value="Sigma2 domain of RNA polymerase sigma factors"/>
    <property type="match status" value="1"/>
</dbReference>
<dbReference type="InterPro" id="IPR036388">
    <property type="entry name" value="WH-like_DNA-bd_sf"/>
</dbReference>
<comment type="caution">
    <text evidence="9">The sequence shown here is derived from an EMBL/GenBank/DDBJ whole genome shotgun (WGS) entry which is preliminary data.</text>
</comment>
<evidence type="ECO:0000259" key="8">
    <source>
        <dbReference type="Pfam" id="PF08281"/>
    </source>
</evidence>
<evidence type="ECO:0000259" key="7">
    <source>
        <dbReference type="Pfam" id="PF04542"/>
    </source>
</evidence>
<reference evidence="9 10" key="1">
    <citation type="submission" date="2018-10" db="EMBL/GenBank/DDBJ databases">
        <title>Comparative analysis of microorganisms from saline springs in Andes Mountain Range, Colombia.</title>
        <authorList>
            <person name="Rubin E."/>
        </authorList>
    </citation>
    <scope>NUCLEOTIDE SEQUENCE [LARGE SCALE GENOMIC DNA]</scope>
    <source>
        <strain evidence="9 10">USBA 36</strain>
    </source>
</reference>
<dbReference type="InterPro" id="IPR013325">
    <property type="entry name" value="RNA_pol_sigma_r2"/>
</dbReference>
<dbReference type="EMBL" id="RBIG01000004">
    <property type="protein sequence ID" value="RKQ68003.1"/>
    <property type="molecule type" value="Genomic_DNA"/>
</dbReference>
<protein>
    <recommendedName>
        <fullName evidence="6">RNA polymerase sigma factor</fullName>
    </recommendedName>
</protein>
<dbReference type="InterPro" id="IPR039425">
    <property type="entry name" value="RNA_pol_sigma-70-like"/>
</dbReference>
<gene>
    <name evidence="9" type="ORF">BCL74_3320</name>
</gene>
<evidence type="ECO:0000256" key="6">
    <source>
        <dbReference type="RuleBase" id="RU000716"/>
    </source>
</evidence>
<dbReference type="OrthoDB" id="9784272at2"/>
<accession>A0A420WAJ6</accession>
<proteinExistence type="inferred from homology"/>
<keyword evidence="3 6" id="KW-0731">Sigma factor</keyword>
<feature type="domain" description="RNA polymerase sigma-70 region 2" evidence="7">
    <location>
        <begin position="25"/>
        <end position="93"/>
    </location>
</feature>
<dbReference type="GO" id="GO:0003677">
    <property type="term" value="F:DNA binding"/>
    <property type="evidence" value="ECO:0007669"/>
    <property type="project" value="UniProtKB-KW"/>
</dbReference>
<dbReference type="AlphaFoldDB" id="A0A420WAJ6"/>
<dbReference type="PROSITE" id="PS01063">
    <property type="entry name" value="SIGMA70_ECF"/>
    <property type="match status" value="1"/>
</dbReference>
<dbReference type="Pfam" id="PF04542">
    <property type="entry name" value="Sigma70_r2"/>
    <property type="match status" value="1"/>
</dbReference>
<evidence type="ECO:0000313" key="9">
    <source>
        <dbReference type="EMBL" id="RKQ68003.1"/>
    </source>
</evidence>
<dbReference type="PANTHER" id="PTHR43133:SF62">
    <property type="entry name" value="RNA POLYMERASE SIGMA FACTOR SIGZ"/>
    <property type="match status" value="1"/>
</dbReference>
<dbReference type="Gene3D" id="1.10.10.10">
    <property type="entry name" value="Winged helix-like DNA-binding domain superfamily/Winged helix DNA-binding domain"/>
    <property type="match status" value="1"/>
</dbReference>
<evidence type="ECO:0000256" key="5">
    <source>
        <dbReference type="ARBA" id="ARBA00023163"/>
    </source>
</evidence>
<dbReference type="InterPro" id="IPR013249">
    <property type="entry name" value="RNA_pol_sigma70_r4_t2"/>
</dbReference>
<dbReference type="Proteomes" id="UP000277424">
    <property type="component" value="Unassembled WGS sequence"/>
</dbReference>
<dbReference type="NCBIfam" id="TIGR02937">
    <property type="entry name" value="sigma70-ECF"/>
    <property type="match status" value="1"/>
</dbReference>
<dbReference type="InterPro" id="IPR007627">
    <property type="entry name" value="RNA_pol_sigma70_r2"/>
</dbReference>
<dbReference type="SUPFAM" id="SSF88659">
    <property type="entry name" value="Sigma3 and sigma4 domains of RNA polymerase sigma factors"/>
    <property type="match status" value="1"/>
</dbReference>